<dbReference type="Pfam" id="PF02861">
    <property type="entry name" value="Clp_N"/>
    <property type="match status" value="1"/>
</dbReference>
<evidence type="ECO:0000313" key="4">
    <source>
        <dbReference type="Proteomes" id="UP001597045"/>
    </source>
</evidence>
<dbReference type="GO" id="GO:0006508">
    <property type="term" value="P:proteolysis"/>
    <property type="evidence" value="ECO:0007669"/>
    <property type="project" value="UniProtKB-KW"/>
</dbReference>
<keyword evidence="4" id="KW-1185">Reference proteome</keyword>
<dbReference type="PROSITE" id="PS51903">
    <property type="entry name" value="CLP_R"/>
    <property type="match status" value="1"/>
</dbReference>
<feature type="non-terminal residue" evidence="3">
    <location>
        <position position="49"/>
    </location>
</feature>
<protein>
    <submittedName>
        <fullName evidence="3">Clp protease N-terminal domain-containing protein</fullName>
    </submittedName>
</protein>
<feature type="domain" description="Clp R" evidence="2">
    <location>
        <begin position="2"/>
        <end position="49"/>
    </location>
</feature>
<dbReference type="Proteomes" id="UP001597045">
    <property type="component" value="Unassembled WGS sequence"/>
</dbReference>
<evidence type="ECO:0000256" key="1">
    <source>
        <dbReference type="PROSITE-ProRule" id="PRU01251"/>
    </source>
</evidence>
<dbReference type="Gene3D" id="1.10.1780.10">
    <property type="entry name" value="Clp, N-terminal domain"/>
    <property type="match status" value="1"/>
</dbReference>
<dbReference type="InterPro" id="IPR004176">
    <property type="entry name" value="Clp_R_N"/>
</dbReference>
<name>A0ABW3MKX0_9PSEU</name>
<dbReference type="GO" id="GO:0008233">
    <property type="term" value="F:peptidase activity"/>
    <property type="evidence" value="ECO:0007669"/>
    <property type="project" value="UniProtKB-KW"/>
</dbReference>
<comment type="caution">
    <text evidence="3">The sequence shown here is derived from an EMBL/GenBank/DDBJ whole genome shotgun (WGS) entry which is preliminary data.</text>
</comment>
<organism evidence="3 4">
    <name type="scientific">Kibdelosporangium lantanae</name>
    <dbReference type="NCBI Taxonomy" id="1497396"/>
    <lineage>
        <taxon>Bacteria</taxon>
        <taxon>Bacillati</taxon>
        <taxon>Actinomycetota</taxon>
        <taxon>Actinomycetes</taxon>
        <taxon>Pseudonocardiales</taxon>
        <taxon>Pseudonocardiaceae</taxon>
        <taxon>Kibdelosporangium</taxon>
    </lineage>
</organism>
<evidence type="ECO:0000313" key="3">
    <source>
        <dbReference type="EMBL" id="MFD1050758.1"/>
    </source>
</evidence>
<dbReference type="InterPro" id="IPR036628">
    <property type="entry name" value="Clp_N_dom_sf"/>
</dbReference>
<reference evidence="4" key="1">
    <citation type="journal article" date="2019" name="Int. J. Syst. Evol. Microbiol.">
        <title>The Global Catalogue of Microorganisms (GCM) 10K type strain sequencing project: providing services to taxonomists for standard genome sequencing and annotation.</title>
        <authorList>
            <consortium name="The Broad Institute Genomics Platform"/>
            <consortium name="The Broad Institute Genome Sequencing Center for Infectious Disease"/>
            <person name="Wu L."/>
            <person name="Ma J."/>
        </authorList>
    </citation>
    <scope>NUCLEOTIDE SEQUENCE [LARGE SCALE GENOMIC DNA]</scope>
    <source>
        <strain evidence="4">JCM 31486</strain>
    </source>
</reference>
<keyword evidence="3" id="KW-0645">Protease</keyword>
<accession>A0ABW3MKX0</accession>
<keyword evidence="3" id="KW-0378">Hydrolase</keyword>
<gene>
    <name evidence="3" type="ORF">ACFQ1S_37135</name>
</gene>
<evidence type="ECO:0000259" key="2">
    <source>
        <dbReference type="PROSITE" id="PS51903"/>
    </source>
</evidence>
<keyword evidence="1" id="KW-0677">Repeat</keyword>
<dbReference type="EMBL" id="JBHTIS010003069">
    <property type="protein sequence ID" value="MFD1050758.1"/>
    <property type="molecule type" value="Genomic_DNA"/>
</dbReference>
<proteinExistence type="predicted"/>
<sequence length="49" mass="5242">MFELFTEPARQAVRASNDTAIALGHDFIGTEHMLLALADTPGGASDLLR</sequence>
<dbReference type="SUPFAM" id="SSF81923">
    <property type="entry name" value="Double Clp-N motif"/>
    <property type="match status" value="1"/>
</dbReference>